<reference evidence="2 3" key="1">
    <citation type="submission" date="2017-04" db="EMBL/GenBank/DDBJ databases">
        <authorList>
            <person name="Varghese N."/>
            <person name="Submissions S."/>
        </authorList>
    </citation>
    <scope>NUCLEOTIDE SEQUENCE [LARGE SCALE GENOMIC DNA]</scope>
    <source>
        <strain evidence="2 3">J12</strain>
    </source>
</reference>
<dbReference type="InterPro" id="IPR029062">
    <property type="entry name" value="Class_I_gatase-like"/>
</dbReference>
<protein>
    <submittedName>
        <fullName evidence="2">Uncharacterized protein</fullName>
    </submittedName>
</protein>
<evidence type="ECO:0000313" key="2">
    <source>
        <dbReference type="EMBL" id="SME99725.1"/>
    </source>
</evidence>
<organism evidence="2 3">
    <name type="scientific">Paenibacillus barengoltzii J12</name>
    <dbReference type="NCBI Taxonomy" id="935846"/>
    <lineage>
        <taxon>Bacteria</taxon>
        <taxon>Bacillati</taxon>
        <taxon>Bacillota</taxon>
        <taxon>Bacilli</taxon>
        <taxon>Bacillales</taxon>
        <taxon>Paenibacillaceae</taxon>
        <taxon>Paenibacillus</taxon>
    </lineage>
</organism>
<dbReference type="EMBL" id="FXAE01000004">
    <property type="protein sequence ID" value="SME99725.1"/>
    <property type="molecule type" value="Genomic_DNA"/>
</dbReference>
<name>A0ABY1LTJ2_9BACL</name>
<dbReference type="SUPFAM" id="SSF52317">
    <property type="entry name" value="Class I glutamine amidotransferase-like"/>
    <property type="match status" value="1"/>
</dbReference>
<comment type="caution">
    <text evidence="2">The sequence shown here is derived from an EMBL/GenBank/DDBJ whole genome shotgun (WGS) entry which is preliminary data.</text>
</comment>
<accession>A0ABY1LTJ2</accession>
<keyword evidence="1" id="KW-0732">Signal</keyword>
<gene>
    <name evidence="2" type="ORF">SAMN02744124_00728</name>
</gene>
<evidence type="ECO:0000313" key="3">
    <source>
        <dbReference type="Proteomes" id="UP000192939"/>
    </source>
</evidence>
<feature type="signal peptide" evidence="1">
    <location>
        <begin position="1"/>
        <end position="16"/>
    </location>
</feature>
<dbReference type="Gene3D" id="3.40.50.880">
    <property type="match status" value="1"/>
</dbReference>
<evidence type="ECO:0000256" key="1">
    <source>
        <dbReference type="SAM" id="SignalP"/>
    </source>
</evidence>
<keyword evidence="3" id="KW-1185">Reference proteome</keyword>
<proteinExistence type="predicted"/>
<feature type="chain" id="PRO_5046917809" evidence="1">
    <location>
        <begin position="17"/>
        <end position="82"/>
    </location>
</feature>
<sequence length="82" mass="9268">MSFVLVLCLVTSTASANSKENNDPFKDKRMHVQIVLFDGFDLLDALAPYEVFAAAGMYSKGCYCSYSMRWYTTACDGRFVER</sequence>
<dbReference type="Proteomes" id="UP000192939">
    <property type="component" value="Unassembled WGS sequence"/>
</dbReference>